<dbReference type="GO" id="GO:0016402">
    <property type="term" value="F:pristanoyl-CoA oxidase activity"/>
    <property type="evidence" value="ECO:0007669"/>
    <property type="project" value="TreeGrafter"/>
</dbReference>
<keyword evidence="5 7" id="KW-0274">FAD</keyword>
<evidence type="ECO:0000259" key="11">
    <source>
        <dbReference type="Pfam" id="PF22924"/>
    </source>
</evidence>
<dbReference type="PIRSF" id="PIRSF000168">
    <property type="entry name" value="Acyl-CoA_oxidase"/>
    <property type="match status" value="1"/>
</dbReference>
<dbReference type="GO" id="GO:0033540">
    <property type="term" value="P:fatty acid beta-oxidation using acyl-CoA oxidase"/>
    <property type="evidence" value="ECO:0007669"/>
    <property type="project" value="TreeGrafter"/>
</dbReference>
<dbReference type="InterPro" id="IPR055060">
    <property type="entry name" value="ACOX_C_alpha1"/>
</dbReference>
<proteinExistence type="inferred from homology"/>
<evidence type="ECO:0000313" key="12">
    <source>
        <dbReference type="EMBL" id="OZC07996.1"/>
    </source>
</evidence>
<dbReference type="GO" id="GO:0005504">
    <property type="term" value="F:fatty acid binding"/>
    <property type="evidence" value="ECO:0007669"/>
    <property type="project" value="TreeGrafter"/>
</dbReference>
<keyword evidence="4 7" id="KW-0285">Flavoprotein</keyword>
<evidence type="ECO:0000256" key="2">
    <source>
        <dbReference type="ARBA" id="ARBA00005189"/>
    </source>
</evidence>
<accession>A0A238BSZ1</accession>
<comment type="cofactor">
    <cofactor evidence="1">
        <name>FAD</name>
        <dbReference type="ChEBI" id="CHEBI:57692"/>
    </cofactor>
</comment>
<dbReference type="FunFam" id="2.40.110.10:FF:000005">
    <property type="entry name" value="Acyl-coenzyme A oxidase"/>
    <property type="match status" value="1"/>
</dbReference>
<comment type="similarity">
    <text evidence="3 7">Belongs to the acyl-CoA oxidase family.</text>
</comment>
<dbReference type="SUPFAM" id="SSF56645">
    <property type="entry name" value="Acyl-CoA dehydrogenase NM domain-like"/>
    <property type="match status" value="1"/>
</dbReference>
<comment type="pathway">
    <text evidence="2">Lipid metabolism.</text>
</comment>
<dbReference type="InterPro" id="IPR012258">
    <property type="entry name" value="Acyl-CoA_oxidase"/>
</dbReference>
<protein>
    <recommendedName>
        <fullName evidence="7">Acyl-coenzyme A oxidase</fullName>
    </recommendedName>
</protein>
<keyword evidence="6" id="KW-0560">Oxidoreductase</keyword>
<feature type="domain" description="Acyl-CoA oxidase C-terminal" evidence="10">
    <location>
        <begin position="506"/>
        <end position="665"/>
    </location>
</feature>
<dbReference type="SUPFAM" id="SSF47203">
    <property type="entry name" value="Acyl-CoA dehydrogenase C-terminal domain-like"/>
    <property type="match status" value="2"/>
</dbReference>
<sequence>MLKMKSISRSFANKFSMIFMMPYQLASTPEINDDLLKYRGMAKFYWRDLREWLYGLENIQFKDKIFEKLRTDNVFVRDWRTLTMDESRQICNRWWKQLLEHNFIKFDGLKTDPERFVDFTEVLESFDQGLAAKFYINSIFYVTVLSMGTNRHYHILEKCMNNEIVGCFCLTEVSHGSDANSIRTECHYDKGQFVMHTPDDEAIKCWAGNLGMNATHAIVFAQLYVNHTCHGLHAFCIQIRHLKRMVPLEGITIGDMGEKLGAWNGIDNGWIKFNKYRFHLDALLNRIATVHPDGTYQSAIKNIKEQQLASLAILSIGRAAIVGKGAVAARLAAVIATRYSAVRKQFRFATEERSIIEYPMQQHQLFPHIAASVALTIFYRKFISITYKHFVRCCVEDEKLPHELMLSREIRILSCAAKVISTEEGVNALDDARLACGANGLNDLRDAFDPSRTFEGDNNILRQQVVYALLSLSEENFHNWNDSPLGSLEFLAITPEKFSAWKNDPLEDIAKAYVWLLHFLIATIKEEIKCKVNEGFDERQARMEAQSEQYTMITYAYCELTMLNFFRESLQIASENICEVLRRLATVYAYSSIDKHIATLYIGGYCICEEWGNTVKKRLRESEAMILSDAVSVCDALAPPDFILHSILGSSDGQVYQRLIQYFMQISVKVSSDNDNN</sequence>
<reference evidence="12 13" key="1">
    <citation type="submission" date="2015-12" db="EMBL/GenBank/DDBJ databases">
        <title>Draft genome of the nematode, Onchocerca flexuosa.</title>
        <authorList>
            <person name="Mitreva M."/>
        </authorList>
    </citation>
    <scope>NUCLEOTIDE SEQUENCE [LARGE SCALE GENOMIC DNA]</scope>
    <source>
        <strain evidence="12">Red Deer</strain>
    </source>
</reference>
<dbReference type="Proteomes" id="UP000242913">
    <property type="component" value="Unassembled WGS sequence"/>
</dbReference>
<dbReference type="GO" id="GO:0071949">
    <property type="term" value="F:FAD binding"/>
    <property type="evidence" value="ECO:0007669"/>
    <property type="project" value="InterPro"/>
</dbReference>
<feature type="active site" description="Proton acceptor" evidence="8">
    <location>
        <position position="455"/>
    </location>
</feature>
<evidence type="ECO:0000256" key="9">
    <source>
        <dbReference type="PIRSR" id="PIRSR000168-2"/>
    </source>
</evidence>
<evidence type="ECO:0000256" key="1">
    <source>
        <dbReference type="ARBA" id="ARBA00001974"/>
    </source>
</evidence>
<dbReference type="InterPro" id="IPR002655">
    <property type="entry name" value="Acyl-CoA_oxidase_C"/>
</dbReference>
<feature type="binding site" evidence="9">
    <location>
        <position position="171"/>
    </location>
    <ligand>
        <name>FAD</name>
        <dbReference type="ChEBI" id="CHEBI:57692"/>
    </ligand>
</feature>
<dbReference type="PANTHER" id="PTHR10909:SF390">
    <property type="entry name" value="PEROXISOMAL ACYL-COENZYME A OXIDASE 3"/>
    <property type="match status" value="1"/>
</dbReference>
<dbReference type="PANTHER" id="PTHR10909">
    <property type="entry name" value="ELECTRON TRANSPORT OXIDOREDUCTASE"/>
    <property type="match status" value="1"/>
</dbReference>
<gene>
    <name evidence="12" type="ORF">X798_04992</name>
</gene>
<dbReference type="EMBL" id="KZ270017">
    <property type="protein sequence ID" value="OZC07996.1"/>
    <property type="molecule type" value="Genomic_DNA"/>
</dbReference>
<feature type="binding site" evidence="9">
    <location>
        <position position="208"/>
    </location>
    <ligand>
        <name>FAD</name>
        <dbReference type="ChEBI" id="CHEBI:57692"/>
    </ligand>
</feature>
<evidence type="ECO:0000256" key="7">
    <source>
        <dbReference type="PIRNR" id="PIRNR000168"/>
    </source>
</evidence>
<dbReference type="InterPro" id="IPR036250">
    <property type="entry name" value="AcylCo_DH-like_C"/>
</dbReference>
<dbReference type="AlphaFoldDB" id="A0A238BSZ1"/>
<dbReference type="InterPro" id="IPR046373">
    <property type="entry name" value="Acyl-CoA_Oxase/DH_mid-dom_sf"/>
</dbReference>
<dbReference type="GO" id="GO:0055088">
    <property type="term" value="P:lipid homeostasis"/>
    <property type="evidence" value="ECO:0007669"/>
    <property type="project" value="TreeGrafter"/>
</dbReference>
<evidence type="ECO:0000256" key="6">
    <source>
        <dbReference type="ARBA" id="ARBA00023002"/>
    </source>
</evidence>
<name>A0A238BSZ1_9BILA</name>
<feature type="domain" description="Acyl-CoA oxidase C-alpha1" evidence="11">
    <location>
        <begin position="315"/>
        <end position="470"/>
    </location>
</feature>
<dbReference type="InterPro" id="IPR009100">
    <property type="entry name" value="AcylCoA_DH/oxidase_NM_dom_sf"/>
</dbReference>
<dbReference type="GO" id="GO:0005777">
    <property type="term" value="C:peroxisome"/>
    <property type="evidence" value="ECO:0007669"/>
    <property type="project" value="InterPro"/>
</dbReference>
<evidence type="ECO:0000313" key="13">
    <source>
        <dbReference type="Proteomes" id="UP000242913"/>
    </source>
</evidence>
<evidence type="ECO:0000256" key="8">
    <source>
        <dbReference type="PIRSR" id="PIRSR000168-1"/>
    </source>
</evidence>
<dbReference type="Gene3D" id="2.40.110.10">
    <property type="entry name" value="Butyryl-CoA Dehydrogenase, subunit A, domain 2"/>
    <property type="match status" value="1"/>
</dbReference>
<dbReference type="Gene3D" id="1.20.140.10">
    <property type="entry name" value="Butyryl-CoA Dehydrogenase, subunit A, domain 3"/>
    <property type="match status" value="2"/>
</dbReference>
<evidence type="ECO:0000259" key="10">
    <source>
        <dbReference type="Pfam" id="PF01756"/>
    </source>
</evidence>
<keyword evidence="13" id="KW-1185">Reference proteome</keyword>
<dbReference type="Pfam" id="PF01756">
    <property type="entry name" value="ACOX"/>
    <property type="match status" value="1"/>
</dbReference>
<evidence type="ECO:0000256" key="3">
    <source>
        <dbReference type="ARBA" id="ARBA00006288"/>
    </source>
</evidence>
<organism evidence="12 13">
    <name type="scientific">Onchocerca flexuosa</name>
    <dbReference type="NCBI Taxonomy" id="387005"/>
    <lineage>
        <taxon>Eukaryota</taxon>
        <taxon>Metazoa</taxon>
        <taxon>Ecdysozoa</taxon>
        <taxon>Nematoda</taxon>
        <taxon>Chromadorea</taxon>
        <taxon>Rhabditida</taxon>
        <taxon>Spirurina</taxon>
        <taxon>Spiruromorpha</taxon>
        <taxon>Filarioidea</taxon>
        <taxon>Onchocercidae</taxon>
        <taxon>Onchocerca</taxon>
    </lineage>
</organism>
<evidence type="ECO:0000256" key="4">
    <source>
        <dbReference type="ARBA" id="ARBA00022630"/>
    </source>
</evidence>
<evidence type="ECO:0000256" key="5">
    <source>
        <dbReference type="ARBA" id="ARBA00022827"/>
    </source>
</evidence>
<dbReference type="Pfam" id="PF22924">
    <property type="entry name" value="ACOX_C_alpha1"/>
    <property type="match status" value="1"/>
</dbReference>
<dbReference type="OrthoDB" id="538336at2759"/>